<dbReference type="InterPro" id="IPR017441">
    <property type="entry name" value="Protein_kinase_ATP_BS"/>
</dbReference>
<feature type="domain" description="Protein kinase" evidence="9">
    <location>
        <begin position="9"/>
        <end position="264"/>
    </location>
</feature>
<dbReference type="GO" id="GO:0005737">
    <property type="term" value="C:cytoplasm"/>
    <property type="evidence" value="ECO:0000318"/>
    <property type="project" value="GO_Central"/>
</dbReference>
<accession>G7I696</accession>
<evidence type="ECO:0000256" key="4">
    <source>
        <dbReference type="ARBA" id="ARBA00022741"/>
    </source>
</evidence>
<dbReference type="EMBL" id="CM001217">
    <property type="protein sequence ID" value="AES61203.1"/>
    <property type="molecule type" value="Genomic_DNA"/>
</dbReference>
<dbReference type="KEGG" id="mtr:11434611"/>
<evidence type="ECO:0000259" key="9">
    <source>
        <dbReference type="PROSITE" id="PS50011"/>
    </source>
</evidence>
<dbReference type="PROSITE" id="PS00107">
    <property type="entry name" value="PROTEIN_KINASE_ATP"/>
    <property type="match status" value="1"/>
</dbReference>
<dbReference type="SUPFAM" id="SSF56112">
    <property type="entry name" value="Protein kinase-like (PK-like)"/>
    <property type="match status" value="1"/>
</dbReference>
<dbReference type="Pfam" id="PF00069">
    <property type="entry name" value="Pkinase"/>
    <property type="match status" value="1"/>
</dbReference>
<dbReference type="FunFam" id="1.10.510.10:FF:000600">
    <property type="entry name" value="Phosphoenolpyruvate carboxylase kinase 2"/>
    <property type="match status" value="1"/>
</dbReference>
<dbReference type="Gramene" id="rna4555">
    <property type="protein sequence ID" value="RHN80611.1"/>
    <property type="gene ID" value="gene4555"/>
</dbReference>
<reference evidence="10 13" key="1">
    <citation type="journal article" date="2011" name="Nature">
        <title>The Medicago genome provides insight into the evolution of rhizobial symbioses.</title>
        <authorList>
            <person name="Young N.D."/>
            <person name="Debelle F."/>
            <person name="Oldroyd G.E."/>
            <person name="Geurts R."/>
            <person name="Cannon S.B."/>
            <person name="Udvardi M.K."/>
            <person name="Benedito V.A."/>
            <person name="Mayer K.F."/>
            <person name="Gouzy J."/>
            <person name="Schoof H."/>
            <person name="Van de Peer Y."/>
            <person name="Proost S."/>
            <person name="Cook D.R."/>
            <person name="Meyers B.C."/>
            <person name="Spannagl M."/>
            <person name="Cheung F."/>
            <person name="De Mita S."/>
            <person name="Krishnakumar V."/>
            <person name="Gundlach H."/>
            <person name="Zhou S."/>
            <person name="Mudge J."/>
            <person name="Bharti A.K."/>
            <person name="Murray J.D."/>
            <person name="Naoumkina M.A."/>
            <person name="Rosen B."/>
            <person name="Silverstein K.A."/>
            <person name="Tang H."/>
            <person name="Rombauts S."/>
            <person name="Zhao P.X."/>
            <person name="Zhou P."/>
            <person name="Barbe V."/>
            <person name="Bardou P."/>
            <person name="Bechner M."/>
            <person name="Bellec A."/>
            <person name="Berger A."/>
            <person name="Berges H."/>
            <person name="Bidwell S."/>
            <person name="Bisseling T."/>
            <person name="Choisne N."/>
            <person name="Couloux A."/>
            <person name="Denny R."/>
            <person name="Deshpande S."/>
            <person name="Dai X."/>
            <person name="Doyle J.J."/>
            <person name="Dudez A.M."/>
            <person name="Farmer A.D."/>
            <person name="Fouteau S."/>
            <person name="Franken C."/>
            <person name="Gibelin C."/>
            <person name="Gish J."/>
            <person name="Goldstein S."/>
            <person name="Gonzalez A.J."/>
            <person name="Green P.J."/>
            <person name="Hallab A."/>
            <person name="Hartog M."/>
            <person name="Hua A."/>
            <person name="Humphray S.J."/>
            <person name="Jeong D.H."/>
            <person name="Jing Y."/>
            <person name="Jocker A."/>
            <person name="Kenton S.M."/>
            <person name="Kim D.J."/>
            <person name="Klee K."/>
            <person name="Lai H."/>
            <person name="Lang C."/>
            <person name="Lin S."/>
            <person name="Macmil S.L."/>
            <person name="Magdelenat G."/>
            <person name="Matthews L."/>
            <person name="McCorrison J."/>
            <person name="Monaghan E.L."/>
            <person name="Mun J.H."/>
            <person name="Najar F.Z."/>
            <person name="Nicholson C."/>
            <person name="Noirot C."/>
            <person name="O'Bleness M."/>
            <person name="Paule C.R."/>
            <person name="Poulain J."/>
            <person name="Prion F."/>
            <person name="Qin B."/>
            <person name="Qu C."/>
            <person name="Retzel E.F."/>
            <person name="Riddle C."/>
            <person name="Sallet E."/>
            <person name="Samain S."/>
            <person name="Samson N."/>
            <person name="Sanders I."/>
            <person name="Saurat O."/>
            <person name="Scarpelli C."/>
            <person name="Schiex T."/>
            <person name="Segurens B."/>
            <person name="Severin A.J."/>
            <person name="Sherrier D.J."/>
            <person name="Shi R."/>
            <person name="Sims S."/>
            <person name="Singer S.R."/>
            <person name="Sinharoy S."/>
            <person name="Sterck L."/>
            <person name="Viollet A."/>
            <person name="Wang B.B."/>
            <person name="Wang K."/>
            <person name="Wang M."/>
            <person name="Wang X."/>
            <person name="Warfsmann J."/>
            <person name="Weissenbach J."/>
            <person name="White D.D."/>
            <person name="White J.D."/>
            <person name="Wiley G.B."/>
            <person name="Wincker P."/>
            <person name="Xing Y."/>
            <person name="Yang L."/>
            <person name="Yao Z."/>
            <person name="Ying F."/>
            <person name="Zhai J."/>
            <person name="Zhou L."/>
            <person name="Zuber A."/>
            <person name="Denarie J."/>
            <person name="Dixon R.A."/>
            <person name="May G.D."/>
            <person name="Schwartz D.C."/>
            <person name="Rogers J."/>
            <person name="Quetier F."/>
            <person name="Town C.D."/>
            <person name="Roe B.A."/>
        </authorList>
    </citation>
    <scope>NUCLEOTIDE SEQUENCE [LARGE SCALE GENOMIC DNA]</scope>
    <source>
        <strain evidence="10">A17</strain>
        <strain evidence="12 13">cv. Jemalong A17</strain>
    </source>
</reference>
<dbReference type="Gene3D" id="3.30.200.20">
    <property type="entry name" value="Phosphorylase Kinase, domain 1"/>
    <property type="match status" value="1"/>
</dbReference>
<dbReference type="InterPro" id="IPR050205">
    <property type="entry name" value="CDPK_Ser/Thr_kinases"/>
</dbReference>
<keyword evidence="4 7" id="KW-0547">Nucleotide-binding</keyword>
<evidence type="ECO:0000313" key="14">
    <source>
        <dbReference type="Proteomes" id="UP000265566"/>
    </source>
</evidence>
<dbReference type="GO" id="GO:0005634">
    <property type="term" value="C:nucleus"/>
    <property type="evidence" value="ECO:0000318"/>
    <property type="project" value="GO_Central"/>
</dbReference>
<dbReference type="PIRSF" id="PIRSF000654">
    <property type="entry name" value="Integrin-linked_kinase"/>
    <property type="match status" value="1"/>
</dbReference>
<dbReference type="Proteomes" id="UP000002051">
    <property type="component" value="Unassembled WGS sequence"/>
</dbReference>
<dbReference type="GO" id="GO:0035556">
    <property type="term" value="P:intracellular signal transduction"/>
    <property type="evidence" value="ECO:0000318"/>
    <property type="project" value="GO_Central"/>
</dbReference>
<evidence type="ECO:0000256" key="6">
    <source>
        <dbReference type="ARBA" id="ARBA00022840"/>
    </source>
</evidence>
<dbReference type="STRING" id="3880.G7I696"/>
<dbReference type="GO" id="GO:0005524">
    <property type="term" value="F:ATP binding"/>
    <property type="evidence" value="ECO:0007669"/>
    <property type="project" value="UniProtKB-UniRule"/>
</dbReference>
<gene>
    <name evidence="12" type="primary">11434611</name>
    <name evidence="10" type="ordered locus">MTR_1g080020</name>
    <name evidence="11" type="ORF">MtrunA17_Chr1g0190131</name>
</gene>
<evidence type="ECO:0000256" key="8">
    <source>
        <dbReference type="RuleBase" id="RU000304"/>
    </source>
</evidence>
<dbReference type="InterPro" id="IPR008271">
    <property type="entry name" value="Ser/Thr_kinase_AS"/>
</dbReference>
<dbReference type="CDD" id="cd05117">
    <property type="entry name" value="STKc_CAMK"/>
    <property type="match status" value="1"/>
</dbReference>
<dbReference type="eggNOG" id="KOG0032">
    <property type="taxonomic scope" value="Eukaryota"/>
</dbReference>
<dbReference type="GO" id="GO:0009931">
    <property type="term" value="F:calcium-dependent protein serine/threonine kinase activity"/>
    <property type="evidence" value="ECO:0000318"/>
    <property type="project" value="GO_Central"/>
</dbReference>
<evidence type="ECO:0000313" key="12">
    <source>
        <dbReference type="EnsemblPlants" id="AES61203"/>
    </source>
</evidence>
<evidence type="ECO:0000256" key="2">
    <source>
        <dbReference type="ARBA" id="ARBA00022527"/>
    </source>
</evidence>
<evidence type="ECO:0000256" key="5">
    <source>
        <dbReference type="ARBA" id="ARBA00022777"/>
    </source>
</evidence>
<reference evidence="10 13" key="2">
    <citation type="journal article" date="2014" name="BMC Genomics">
        <title>An improved genome release (version Mt4.0) for the model legume Medicago truncatula.</title>
        <authorList>
            <person name="Tang H."/>
            <person name="Krishnakumar V."/>
            <person name="Bidwell S."/>
            <person name="Rosen B."/>
            <person name="Chan A."/>
            <person name="Zhou S."/>
            <person name="Gentzbittel L."/>
            <person name="Childs K.L."/>
            <person name="Yandell M."/>
            <person name="Gundlach H."/>
            <person name="Mayer K.F."/>
            <person name="Schwartz D.C."/>
            <person name="Town C.D."/>
        </authorList>
    </citation>
    <scope>GENOME REANNOTATION</scope>
    <source>
        <strain evidence="10">A17</strain>
        <strain evidence="12 13">cv. Jemalong A17</strain>
    </source>
</reference>
<protein>
    <submittedName>
        <fullName evidence="10">Phosphoenolpyruvate carboxylase-related kinase</fullName>
    </submittedName>
</protein>
<organism evidence="10 13">
    <name type="scientific">Medicago truncatula</name>
    <name type="common">Barrel medic</name>
    <name type="synonym">Medicago tribuloides</name>
    <dbReference type="NCBI Taxonomy" id="3880"/>
    <lineage>
        <taxon>Eukaryota</taxon>
        <taxon>Viridiplantae</taxon>
        <taxon>Streptophyta</taxon>
        <taxon>Embryophyta</taxon>
        <taxon>Tracheophyta</taxon>
        <taxon>Spermatophyta</taxon>
        <taxon>Magnoliopsida</taxon>
        <taxon>eudicotyledons</taxon>
        <taxon>Gunneridae</taxon>
        <taxon>Pentapetalae</taxon>
        <taxon>rosids</taxon>
        <taxon>fabids</taxon>
        <taxon>Fabales</taxon>
        <taxon>Fabaceae</taxon>
        <taxon>Papilionoideae</taxon>
        <taxon>50 kb inversion clade</taxon>
        <taxon>NPAAA clade</taxon>
        <taxon>Hologalegina</taxon>
        <taxon>IRL clade</taxon>
        <taxon>Trifolieae</taxon>
        <taxon>Medicago</taxon>
    </lineage>
</organism>
<dbReference type="PANTHER" id="PTHR24349">
    <property type="entry name" value="SERINE/THREONINE-PROTEIN KINASE"/>
    <property type="match status" value="1"/>
</dbReference>
<dbReference type="OMA" id="NEPKFMT"/>
<keyword evidence="6 7" id="KW-0067">ATP-binding</keyword>
<feature type="binding site" evidence="7">
    <location>
        <position position="38"/>
    </location>
    <ligand>
        <name>ATP</name>
        <dbReference type="ChEBI" id="CHEBI:30616"/>
    </ligand>
</feature>
<comment type="similarity">
    <text evidence="1">Belongs to the protein kinase superfamily. CAMK Ser/Thr protein kinase family. CaMK subfamily.</text>
</comment>
<dbReference type="SMR" id="G7I696"/>
<evidence type="ECO:0000256" key="1">
    <source>
        <dbReference type="ARBA" id="ARBA00005354"/>
    </source>
</evidence>
<dbReference type="OrthoDB" id="40902at2759"/>
<dbReference type="Gene3D" id="1.10.510.10">
    <property type="entry name" value="Transferase(Phosphotransferase) domain 1"/>
    <property type="match status" value="1"/>
</dbReference>
<keyword evidence="2 8" id="KW-0723">Serine/threonine-protein kinase</keyword>
<sequence>MCETLKTKYQLSEEIGRGRFGTIFRCYHPDSAVPTAVKVIDKSLLADSTDRECLENEPKFLSLLSPHPNILQIFDVFENDDFLSIVLELCQPHTLLDRIVANPLTEQQAAAIIKKLLEAVVHCHRLGVAHRDIKPDNILFDSEDNLKLADFGSAEWFGDGEKMSGVVGTPYYVAPEVLLGRDYTEKVDVWSCGVLLYIMLSGIPPFYGDSTAEIFESVIRANLRFPSRIFRSVSSSAKDLLRKMMCRDDSRRFSAEQALAHPWIVSGGEAMNLN</sequence>
<dbReference type="EnsemblPlants" id="AES61203">
    <property type="protein sequence ID" value="AES61203"/>
    <property type="gene ID" value="MTR_1g080020"/>
</dbReference>
<evidence type="ECO:0000313" key="11">
    <source>
        <dbReference type="EMBL" id="RHN80611.1"/>
    </source>
</evidence>
<evidence type="ECO:0000256" key="7">
    <source>
        <dbReference type="PROSITE-ProRule" id="PRU10141"/>
    </source>
</evidence>
<reference evidence="14" key="4">
    <citation type="journal article" date="2018" name="Nat. Plants">
        <title>Whole-genome landscape of Medicago truncatula symbiotic genes.</title>
        <authorList>
            <person name="Pecrix Y."/>
            <person name="Staton S.E."/>
            <person name="Sallet E."/>
            <person name="Lelandais-Briere C."/>
            <person name="Moreau S."/>
            <person name="Carrere S."/>
            <person name="Blein T."/>
            <person name="Jardinaud M.F."/>
            <person name="Latrasse D."/>
            <person name="Zouine M."/>
            <person name="Zahm M."/>
            <person name="Kreplak J."/>
            <person name="Mayjonade B."/>
            <person name="Satge C."/>
            <person name="Perez M."/>
            <person name="Cauet S."/>
            <person name="Marande W."/>
            <person name="Chantry-Darmon C."/>
            <person name="Lopez-Roques C."/>
            <person name="Bouchez O."/>
            <person name="Berard A."/>
            <person name="Debelle F."/>
            <person name="Munos S."/>
            <person name="Bendahmane A."/>
            <person name="Berges H."/>
            <person name="Niebel A."/>
            <person name="Buitink J."/>
            <person name="Frugier F."/>
            <person name="Benhamed M."/>
            <person name="Crespi M."/>
            <person name="Gouzy J."/>
            <person name="Gamas P."/>
        </authorList>
    </citation>
    <scope>NUCLEOTIDE SEQUENCE [LARGE SCALE GENOMIC DNA]</scope>
    <source>
        <strain evidence="14">cv. Jemalong A17</strain>
    </source>
</reference>
<dbReference type="GO" id="GO:0005516">
    <property type="term" value="F:calmodulin binding"/>
    <property type="evidence" value="ECO:0000318"/>
    <property type="project" value="GO_Central"/>
</dbReference>
<name>G7I696_MEDTR</name>
<dbReference type="AlphaFoldDB" id="G7I696"/>
<dbReference type="GO" id="GO:0004683">
    <property type="term" value="F:calcium/calmodulin-dependent protein kinase activity"/>
    <property type="evidence" value="ECO:0000318"/>
    <property type="project" value="GO_Central"/>
</dbReference>
<reference evidence="12" key="3">
    <citation type="submission" date="2015-04" db="UniProtKB">
        <authorList>
            <consortium name="EnsemblPlants"/>
        </authorList>
    </citation>
    <scope>IDENTIFICATION</scope>
    <source>
        <strain evidence="12">cv. Jemalong A17</strain>
    </source>
</reference>
<dbReference type="Proteomes" id="UP000265566">
    <property type="component" value="Chromosome 1"/>
</dbReference>
<dbReference type="InterPro" id="IPR000719">
    <property type="entry name" value="Prot_kinase_dom"/>
</dbReference>
<dbReference type="InterPro" id="IPR011009">
    <property type="entry name" value="Kinase-like_dom_sf"/>
</dbReference>
<dbReference type="PROSITE" id="PS50011">
    <property type="entry name" value="PROTEIN_KINASE_DOM"/>
    <property type="match status" value="1"/>
</dbReference>
<reference evidence="11" key="5">
    <citation type="journal article" date="2018" name="Nat. Plants">
        <title>Whole-genome landscape of Medicago truncatula symbiotic genes.</title>
        <authorList>
            <person name="Pecrix Y."/>
            <person name="Gamas P."/>
            <person name="Carrere S."/>
        </authorList>
    </citation>
    <scope>NUCLEOTIDE SEQUENCE</scope>
    <source>
        <tissue evidence="11">Leaves</tissue>
    </source>
</reference>
<dbReference type="PROSITE" id="PS00108">
    <property type="entry name" value="PROTEIN_KINASE_ST"/>
    <property type="match status" value="1"/>
</dbReference>
<dbReference type="PaxDb" id="3880-AES61203"/>
<proteinExistence type="inferred from homology"/>
<dbReference type="EMBL" id="PSQE01000001">
    <property type="protein sequence ID" value="RHN80611.1"/>
    <property type="molecule type" value="Genomic_DNA"/>
</dbReference>
<keyword evidence="3 11" id="KW-0808">Transferase</keyword>
<keyword evidence="13" id="KW-1185">Reference proteome</keyword>
<evidence type="ECO:0000256" key="3">
    <source>
        <dbReference type="ARBA" id="ARBA00022679"/>
    </source>
</evidence>
<dbReference type="ExpressionAtlas" id="G7I696">
    <property type="expression patterns" value="differential"/>
</dbReference>
<keyword evidence="5 10" id="KW-0418">Kinase</keyword>
<dbReference type="SMART" id="SM00220">
    <property type="entry name" value="S_TKc"/>
    <property type="match status" value="1"/>
</dbReference>
<dbReference type="HOGENOM" id="CLU_000288_63_0_1"/>
<evidence type="ECO:0000313" key="13">
    <source>
        <dbReference type="Proteomes" id="UP000002051"/>
    </source>
</evidence>
<dbReference type="FunFam" id="3.30.200.20:FF:000733">
    <property type="entry name" value="Phosphoenolpyruvate carboxylase kinase 1"/>
    <property type="match status" value="1"/>
</dbReference>
<evidence type="ECO:0000313" key="10">
    <source>
        <dbReference type="EMBL" id="AES61203.1"/>
    </source>
</evidence>